<dbReference type="RefSeq" id="WP_054772479.1">
    <property type="nucleotide sequence ID" value="NZ_AP019782.1"/>
</dbReference>
<evidence type="ECO:0000313" key="2">
    <source>
        <dbReference type="Proteomes" id="UP000824988"/>
    </source>
</evidence>
<organism evidence="1 2">
    <name type="scientific">Methylogaea oryzae</name>
    <dbReference type="NCBI Taxonomy" id="1295382"/>
    <lineage>
        <taxon>Bacteria</taxon>
        <taxon>Pseudomonadati</taxon>
        <taxon>Pseudomonadota</taxon>
        <taxon>Gammaproteobacteria</taxon>
        <taxon>Methylococcales</taxon>
        <taxon>Methylococcaceae</taxon>
        <taxon>Methylogaea</taxon>
    </lineage>
</organism>
<dbReference type="EMBL" id="AP019782">
    <property type="protein sequence ID" value="BBL70891.1"/>
    <property type="molecule type" value="Genomic_DNA"/>
</dbReference>
<dbReference type="SUPFAM" id="SSF55961">
    <property type="entry name" value="Bet v1-like"/>
    <property type="match status" value="1"/>
</dbReference>
<protein>
    <recommendedName>
        <fullName evidence="3">Polyketide cyclase / dehydrase and lipid transport</fullName>
    </recommendedName>
</protein>
<accession>A0A8D5AK97</accession>
<evidence type="ECO:0000313" key="1">
    <source>
        <dbReference type="EMBL" id="BBL70891.1"/>
    </source>
</evidence>
<dbReference type="InterPro" id="IPR019587">
    <property type="entry name" value="Polyketide_cyclase/dehydratase"/>
</dbReference>
<dbReference type="Gene3D" id="3.30.530.20">
    <property type="match status" value="1"/>
</dbReference>
<dbReference type="Pfam" id="PF10604">
    <property type="entry name" value="Polyketide_cyc2"/>
    <property type="match status" value="1"/>
</dbReference>
<dbReference type="AlphaFoldDB" id="A0A8D5AK97"/>
<dbReference type="InterPro" id="IPR023393">
    <property type="entry name" value="START-like_dom_sf"/>
</dbReference>
<evidence type="ECO:0008006" key="3">
    <source>
        <dbReference type="Google" id="ProtNLM"/>
    </source>
</evidence>
<gene>
    <name evidence="1" type="ORF">MoryE10_14970</name>
</gene>
<keyword evidence="2" id="KW-1185">Reference proteome</keyword>
<sequence>MQLKLPFDSKKPVAGEASVHINRALSQVFRYIGENFFENYPKWAVEVLQFTPLDGQQVFVGAKAKQVRHDNGATVESVFEITEYQPCERLALQGVEEPYKQSYVFMNGDGDKATQLTFRFELLELEVFMRPFEKLIRTAIEDGAETTAENIKTLLNG</sequence>
<name>A0A8D5AK97_9GAMM</name>
<proteinExistence type="predicted"/>
<dbReference type="KEGG" id="moz:MoryE10_14970"/>
<dbReference type="Proteomes" id="UP000824988">
    <property type="component" value="Chromosome"/>
</dbReference>
<reference evidence="1" key="1">
    <citation type="submission" date="2019-06" db="EMBL/GenBank/DDBJ databases">
        <title>Complete genome sequence of Methylogaea oryzae strain JCM16910.</title>
        <authorList>
            <person name="Asakawa S."/>
        </authorList>
    </citation>
    <scope>NUCLEOTIDE SEQUENCE</scope>
    <source>
        <strain evidence="1">E10</strain>
    </source>
</reference>